<gene>
    <name evidence="1" type="ORF">DDZ44_07200</name>
</gene>
<dbReference type="Gene3D" id="3.40.50.720">
    <property type="entry name" value="NAD(P)-binding Rossmann-like Domain"/>
    <property type="match status" value="1"/>
</dbReference>
<sequence>MREKIGIIGAGVVGTAVGVVLKNKGYEITS</sequence>
<protein>
    <submittedName>
        <fullName evidence="1">DUF2520 domain-containing protein</fullName>
    </submittedName>
</protein>
<feature type="non-terminal residue" evidence="1">
    <location>
        <position position="30"/>
    </location>
</feature>
<proteinExistence type="predicted"/>
<dbReference type="InterPro" id="IPR036291">
    <property type="entry name" value="NAD(P)-bd_dom_sf"/>
</dbReference>
<reference evidence="1 2" key="1">
    <citation type="journal article" date="2018" name="Nat. Biotechnol.">
        <title>A standardized bacterial taxonomy based on genome phylogeny substantially revises the tree of life.</title>
        <authorList>
            <person name="Parks D.H."/>
            <person name="Chuvochina M."/>
            <person name="Waite D.W."/>
            <person name="Rinke C."/>
            <person name="Skarshewski A."/>
            <person name="Chaumeil P.A."/>
            <person name="Hugenholtz P."/>
        </authorList>
    </citation>
    <scope>NUCLEOTIDE SEQUENCE [LARGE SCALE GENOMIC DNA]</scope>
    <source>
        <strain evidence="1">UBA10948</strain>
    </source>
</reference>
<evidence type="ECO:0000313" key="2">
    <source>
        <dbReference type="Proteomes" id="UP000263273"/>
    </source>
</evidence>
<dbReference type="AlphaFoldDB" id="A0A354YWW4"/>
<dbReference type="EMBL" id="DNZF01000159">
    <property type="protein sequence ID" value="HBK53704.1"/>
    <property type="molecule type" value="Genomic_DNA"/>
</dbReference>
<evidence type="ECO:0000313" key="1">
    <source>
        <dbReference type="EMBL" id="HBK53704.1"/>
    </source>
</evidence>
<dbReference type="Proteomes" id="UP000263273">
    <property type="component" value="Unassembled WGS sequence"/>
</dbReference>
<dbReference type="SUPFAM" id="SSF51735">
    <property type="entry name" value="NAD(P)-binding Rossmann-fold domains"/>
    <property type="match status" value="1"/>
</dbReference>
<organism evidence="1 2">
    <name type="scientific">Syntrophomonas wolfei</name>
    <dbReference type="NCBI Taxonomy" id="863"/>
    <lineage>
        <taxon>Bacteria</taxon>
        <taxon>Bacillati</taxon>
        <taxon>Bacillota</taxon>
        <taxon>Clostridia</taxon>
        <taxon>Eubacteriales</taxon>
        <taxon>Syntrophomonadaceae</taxon>
        <taxon>Syntrophomonas</taxon>
    </lineage>
</organism>
<comment type="caution">
    <text evidence="1">The sequence shown here is derived from an EMBL/GenBank/DDBJ whole genome shotgun (WGS) entry which is preliminary data.</text>
</comment>
<accession>A0A354YWW4</accession>
<name>A0A354YWW4_9FIRM</name>